<feature type="transmembrane region" description="Helical" evidence="9">
    <location>
        <begin position="31"/>
        <end position="52"/>
    </location>
</feature>
<keyword evidence="7 9" id="KW-1133">Transmembrane helix</keyword>
<dbReference type="SUPFAM" id="SSF161111">
    <property type="entry name" value="Cation efflux protein transmembrane domain-like"/>
    <property type="match status" value="1"/>
</dbReference>
<sequence>MLYNASITAKPQPCFLNVSAMQKSSTTEQGLLKQSILAALVFAVLSFVIGLLFRSQVILFDGLYSVISVTLSLSTLAALRFMGKADWERFPFGKDTVEPLVIIVKYLALIALVMASTIAAVIALFTGGRDVMVGPGLIYAAFAVVFGYFMFRHLTDKNRTLDSRIVQTEINEWYLDTIISVGVLLGFALGLGMTYVPALAPYVIYIDPVMVILLSVYFLRWPITSIQTSLREVLDMKPEGGLAEGIQRVVNAIQTEHAISESFVRVSKVANTLWLEIDFVVGPQGRVETIEQQDALREEIMARIPREGMEIWLTVAFTNNRKWAIA</sequence>
<feature type="transmembrane region" description="Helical" evidence="9">
    <location>
        <begin position="202"/>
        <end position="221"/>
    </location>
</feature>
<feature type="transmembrane region" description="Helical" evidence="9">
    <location>
        <begin position="172"/>
        <end position="196"/>
    </location>
</feature>
<name>A0A3E0WH52_9GAMM</name>
<reference evidence="12" key="1">
    <citation type="submission" date="2017-05" db="EMBL/GenBank/DDBJ databases">
        <authorList>
            <person name="Sharma S."/>
            <person name="Sidhu C."/>
            <person name="Pinnaka A.K."/>
        </authorList>
    </citation>
    <scope>NUCLEOTIDE SEQUENCE [LARGE SCALE GENOMIC DNA]</scope>
    <source>
        <strain evidence="12">AK93</strain>
    </source>
</reference>
<dbReference type="InterPro" id="IPR002524">
    <property type="entry name" value="Cation_efflux"/>
</dbReference>
<feature type="transmembrane region" description="Helical" evidence="9">
    <location>
        <begin position="100"/>
        <end position="125"/>
    </location>
</feature>
<dbReference type="GO" id="GO:0015086">
    <property type="term" value="F:cadmium ion transmembrane transporter activity"/>
    <property type="evidence" value="ECO:0007669"/>
    <property type="project" value="TreeGrafter"/>
</dbReference>
<evidence type="ECO:0000259" key="10">
    <source>
        <dbReference type="Pfam" id="PF01545"/>
    </source>
</evidence>
<keyword evidence="3" id="KW-0813">Transport</keyword>
<gene>
    <name evidence="11" type="ORF">CAL65_20210</name>
</gene>
<protein>
    <recommendedName>
        <fullName evidence="10">Cation efflux protein transmembrane domain-containing protein</fullName>
    </recommendedName>
</protein>
<dbReference type="InterPro" id="IPR058533">
    <property type="entry name" value="Cation_efflux_TM"/>
</dbReference>
<evidence type="ECO:0000313" key="11">
    <source>
        <dbReference type="EMBL" id="RFA32292.1"/>
    </source>
</evidence>
<keyword evidence="8 9" id="KW-0472">Membrane</keyword>
<evidence type="ECO:0000256" key="9">
    <source>
        <dbReference type="SAM" id="Phobius"/>
    </source>
</evidence>
<evidence type="ECO:0000256" key="3">
    <source>
        <dbReference type="ARBA" id="ARBA00022448"/>
    </source>
</evidence>
<keyword evidence="6" id="KW-0864">Zinc transport</keyword>
<dbReference type="GO" id="GO:0015093">
    <property type="term" value="F:ferrous iron transmembrane transporter activity"/>
    <property type="evidence" value="ECO:0007669"/>
    <property type="project" value="TreeGrafter"/>
</dbReference>
<dbReference type="AlphaFoldDB" id="A0A3E0WH52"/>
<keyword evidence="4" id="KW-0408">Iron</keyword>
<evidence type="ECO:0000256" key="4">
    <source>
        <dbReference type="ARBA" id="ARBA00022496"/>
    </source>
</evidence>
<comment type="caution">
    <text evidence="11">The sequence shown here is derived from an EMBL/GenBank/DDBJ whole genome shotgun (WGS) entry which is preliminary data.</text>
</comment>
<keyword evidence="5 9" id="KW-0812">Transmembrane</keyword>
<organism evidence="11 12">
    <name type="scientific">Alkalilimnicola ehrlichii</name>
    <dbReference type="NCBI Taxonomy" id="351052"/>
    <lineage>
        <taxon>Bacteria</taxon>
        <taxon>Pseudomonadati</taxon>
        <taxon>Pseudomonadota</taxon>
        <taxon>Gammaproteobacteria</taxon>
        <taxon>Chromatiales</taxon>
        <taxon>Ectothiorhodospiraceae</taxon>
        <taxon>Alkalilimnicola</taxon>
    </lineage>
</organism>
<accession>A0A3E0WH52</accession>
<evidence type="ECO:0000256" key="2">
    <source>
        <dbReference type="ARBA" id="ARBA00010212"/>
    </source>
</evidence>
<keyword evidence="6" id="KW-0862">Zinc</keyword>
<evidence type="ECO:0000313" key="12">
    <source>
        <dbReference type="Proteomes" id="UP000256763"/>
    </source>
</evidence>
<feature type="transmembrane region" description="Helical" evidence="9">
    <location>
        <begin position="58"/>
        <end position="79"/>
    </location>
</feature>
<dbReference type="InterPro" id="IPR027469">
    <property type="entry name" value="Cation_efflux_TMD_sf"/>
</dbReference>
<keyword evidence="4" id="KW-0410">Iron transport</keyword>
<evidence type="ECO:0000256" key="8">
    <source>
        <dbReference type="ARBA" id="ARBA00023136"/>
    </source>
</evidence>
<feature type="domain" description="Cation efflux protein transmembrane" evidence="10">
    <location>
        <begin position="35"/>
        <end position="229"/>
    </location>
</feature>
<dbReference type="OrthoDB" id="268546at2"/>
<keyword evidence="12" id="KW-1185">Reference proteome</keyword>
<dbReference type="EMBL" id="NFZW01000032">
    <property type="protein sequence ID" value="RFA32292.1"/>
    <property type="molecule type" value="Genomic_DNA"/>
</dbReference>
<dbReference type="GO" id="GO:0005886">
    <property type="term" value="C:plasma membrane"/>
    <property type="evidence" value="ECO:0007669"/>
    <property type="project" value="TreeGrafter"/>
</dbReference>
<proteinExistence type="inferred from homology"/>
<keyword evidence="6" id="KW-0406">Ion transport</keyword>
<dbReference type="InterPro" id="IPR050291">
    <property type="entry name" value="CDF_Transporter"/>
</dbReference>
<feature type="transmembrane region" description="Helical" evidence="9">
    <location>
        <begin position="131"/>
        <end position="151"/>
    </location>
</feature>
<dbReference type="GO" id="GO:0006882">
    <property type="term" value="P:intracellular zinc ion homeostasis"/>
    <property type="evidence" value="ECO:0007669"/>
    <property type="project" value="TreeGrafter"/>
</dbReference>
<dbReference type="Proteomes" id="UP000256763">
    <property type="component" value="Unassembled WGS sequence"/>
</dbReference>
<evidence type="ECO:0000256" key="7">
    <source>
        <dbReference type="ARBA" id="ARBA00022989"/>
    </source>
</evidence>
<dbReference type="Gene3D" id="1.20.1510.10">
    <property type="entry name" value="Cation efflux protein transmembrane domain"/>
    <property type="match status" value="1"/>
</dbReference>
<evidence type="ECO:0000256" key="6">
    <source>
        <dbReference type="ARBA" id="ARBA00022906"/>
    </source>
</evidence>
<comment type="subcellular location">
    <subcellularLocation>
        <location evidence="1">Membrane</location>
        <topology evidence="1">Multi-pass membrane protein</topology>
    </subcellularLocation>
</comment>
<dbReference type="PANTHER" id="PTHR43840:SF15">
    <property type="entry name" value="MITOCHONDRIAL METAL TRANSPORTER 1-RELATED"/>
    <property type="match status" value="1"/>
</dbReference>
<evidence type="ECO:0000256" key="1">
    <source>
        <dbReference type="ARBA" id="ARBA00004141"/>
    </source>
</evidence>
<evidence type="ECO:0000256" key="5">
    <source>
        <dbReference type="ARBA" id="ARBA00022692"/>
    </source>
</evidence>
<comment type="similarity">
    <text evidence="2">Belongs to the cation diffusion facilitator (CDF) transporter (TC 2.A.4) family. FieF subfamily.</text>
</comment>
<dbReference type="GO" id="GO:0015341">
    <property type="term" value="F:zinc efflux antiporter activity"/>
    <property type="evidence" value="ECO:0007669"/>
    <property type="project" value="TreeGrafter"/>
</dbReference>
<dbReference type="Pfam" id="PF01545">
    <property type="entry name" value="Cation_efflux"/>
    <property type="match status" value="1"/>
</dbReference>
<dbReference type="PANTHER" id="PTHR43840">
    <property type="entry name" value="MITOCHONDRIAL METAL TRANSPORTER 1-RELATED"/>
    <property type="match status" value="1"/>
</dbReference>
<dbReference type="NCBIfam" id="TIGR01297">
    <property type="entry name" value="CDF"/>
    <property type="match status" value="1"/>
</dbReference>